<dbReference type="OrthoDB" id="43744at2759"/>
<accession>A0A250WYJ0</accession>
<evidence type="ECO:0000313" key="1">
    <source>
        <dbReference type="EMBL" id="GAX75672.1"/>
    </source>
</evidence>
<name>A0A250WYJ0_9CHLO</name>
<dbReference type="EMBL" id="BEGY01000013">
    <property type="protein sequence ID" value="GAX75672.1"/>
    <property type="molecule type" value="Genomic_DNA"/>
</dbReference>
<keyword evidence="2" id="KW-1185">Reference proteome</keyword>
<reference evidence="1 2" key="1">
    <citation type="submission" date="2017-08" db="EMBL/GenBank/DDBJ databases">
        <title>Acidophilic green algal genome provides insights into adaptation to an acidic environment.</title>
        <authorList>
            <person name="Hirooka S."/>
            <person name="Hirose Y."/>
            <person name="Kanesaki Y."/>
            <person name="Higuchi S."/>
            <person name="Fujiwara T."/>
            <person name="Onuma R."/>
            <person name="Era A."/>
            <person name="Ohbayashi R."/>
            <person name="Uzuka A."/>
            <person name="Nozaki H."/>
            <person name="Yoshikawa H."/>
            <person name="Miyagishima S.Y."/>
        </authorList>
    </citation>
    <scope>NUCLEOTIDE SEQUENCE [LARGE SCALE GENOMIC DNA]</scope>
    <source>
        <strain evidence="1 2">NIES-2499</strain>
    </source>
</reference>
<organism evidence="1 2">
    <name type="scientific">Chlamydomonas eustigma</name>
    <dbReference type="NCBI Taxonomy" id="1157962"/>
    <lineage>
        <taxon>Eukaryota</taxon>
        <taxon>Viridiplantae</taxon>
        <taxon>Chlorophyta</taxon>
        <taxon>core chlorophytes</taxon>
        <taxon>Chlorophyceae</taxon>
        <taxon>CS clade</taxon>
        <taxon>Chlamydomonadales</taxon>
        <taxon>Chlamydomonadaceae</taxon>
        <taxon>Chlamydomonas</taxon>
    </lineage>
</organism>
<comment type="caution">
    <text evidence="1">The sequence shown here is derived from an EMBL/GenBank/DDBJ whole genome shotgun (WGS) entry which is preliminary data.</text>
</comment>
<sequence length="181" mass="20118">MRRSHLQREPLANHASFQGKASLCAVKDQHEPSTLRAASMIILQMTKLPSLPPIYEMARPELKLAGMRIDPQLFAPSKVSYSLSMALVEADQIVPAPPEKTNVISGMPENSWVNYVAWSLDSHYISFTTRSPGGPNDPPREPLQLCLAEVSSETAHKLMDRRLNSVLTTTPGWMSTLLWPV</sequence>
<evidence type="ECO:0000313" key="2">
    <source>
        <dbReference type="Proteomes" id="UP000232323"/>
    </source>
</evidence>
<gene>
    <name evidence="1" type="ORF">CEUSTIGMA_g3115.t1</name>
</gene>
<dbReference type="AlphaFoldDB" id="A0A250WYJ0"/>
<protein>
    <submittedName>
        <fullName evidence="1">Uncharacterized protein</fullName>
    </submittedName>
</protein>
<dbReference type="Proteomes" id="UP000232323">
    <property type="component" value="Unassembled WGS sequence"/>
</dbReference>
<proteinExistence type="predicted"/>
<dbReference type="STRING" id="1157962.A0A250WYJ0"/>